<dbReference type="SUPFAM" id="SSF55961">
    <property type="entry name" value="Bet v1-like"/>
    <property type="match status" value="1"/>
</dbReference>
<evidence type="ECO:0000313" key="4">
    <source>
        <dbReference type="Proteomes" id="UP000186513"/>
    </source>
</evidence>
<dbReference type="InterPro" id="IPR023393">
    <property type="entry name" value="START-like_dom_sf"/>
</dbReference>
<comment type="similarity">
    <text evidence="1">Belongs to the ribosome association toxin RatA family.</text>
</comment>
<dbReference type="AlphaFoldDB" id="A0A1K2HKS2"/>
<gene>
    <name evidence="3" type="ORF">SAMN02745887_02378</name>
</gene>
<dbReference type="Pfam" id="PF03364">
    <property type="entry name" value="Polyketide_cyc"/>
    <property type="match status" value="1"/>
</dbReference>
<evidence type="ECO:0000313" key="3">
    <source>
        <dbReference type="EMBL" id="SFZ77374.1"/>
    </source>
</evidence>
<dbReference type="Proteomes" id="UP000186513">
    <property type="component" value="Unassembled WGS sequence"/>
</dbReference>
<dbReference type="RefSeq" id="WP_072428893.1">
    <property type="nucleotide sequence ID" value="NZ_FPKR01000009.1"/>
</dbReference>
<dbReference type="InterPro" id="IPR005031">
    <property type="entry name" value="COQ10_START"/>
</dbReference>
<accession>A0A1K2HKS2</accession>
<dbReference type="EMBL" id="FPKR01000009">
    <property type="protein sequence ID" value="SFZ77374.1"/>
    <property type="molecule type" value="Genomic_DNA"/>
</dbReference>
<protein>
    <submittedName>
        <fullName evidence="3">Ribosome association toxin PasT (RatA) of the RatAB toxin-antitoxin module</fullName>
    </submittedName>
</protein>
<name>A0A1K2HKS2_9NEIS</name>
<feature type="domain" description="Coenzyme Q-binding protein COQ10 START" evidence="2">
    <location>
        <begin position="10"/>
        <end position="133"/>
    </location>
</feature>
<organism evidence="3 4">
    <name type="scientific">Chitinimonas taiwanensis DSM 18899</name>
    <dbReference type="NCBI Taxonomy" id="1121279"/>
    <lineage>
        <taxon>Bacteria</taxon>
        <taxon>Pseudomonadati</taxon>
        <taxon>Pseudomonadota</taxon>
        <taxon>Betaproteobacteria</taxon>
        <taxon>Neisseriales</taxon>
        <taxon>Chitinibacteraceae</taxon>
        <taxon>Chitinimonas</taxon>
    </lineage>
</organism>
<evidence type="ECO:0000259" key="2">
    <source>
        <dbReference type="Pfam" id="PF03364"/>
    </source>
</evidence>
<reference evidence="3 4" key="1">
    <citation type="submission" date="2016-11" db="EMBL/GenBank/DDBJ databases">
        <authorList>
            <person name="Jaros S."/>
            <person name="Januszkiewicz K."/>
            <person name="Wedrychowicz H."/>
        </authorList>
    </citation>
    <scope>NUCLEOTIDE SEQUENCE [LARGE SCALE GENOMIC DNA]</scope>
    <source>
        <strain evidence="3 4">DSM 18899</strain>
    </source>
</reference>
<dbReference type="PANTHER" id="PTHR12901:SF10">
    <property type="entry name" value="COENZYME Q-BINDING PROTEIN COQ10, MITOCHONDRIAL"/>
    <property type="match status" value="1"/>
</dbReference>
<dbReference type="GO" id="GO:0048039">
    <property type="term" value="F:ubiquinone binding"/>
    <property type="evidence" value="ECO:0007669"/>
    <property type="project" value="InterPro"/>
</dbReference>
<dbReference type="InterPro" id="IPR044996">
    <property type="entry name" value="COQ10-like"/>
</dbReference>
<sequence>MHQVRKSVLVPHPAALMFDLVDKVEDYPRFLPWCGDTKLHLRDAEWTVATIGIDYLGLRSAFTTENRKDGMVISMELKDGPFRSLSGAWRFHALLEDACKVEFELDYEFSSGTLEKLVGPVFSKIAGTFVDAFVKEADRRHG</sequence>
<dbReference type="STRING" id="1121279.SAMN02745887_02378"/>
<dbReference type="PANTHER" id="PTHR12901">
    <property type="entry name" value="SPERM PROTEIN HOMOLOG"/>
    <property type="match status" value="1"/>
</dbReference>
<proteinExistence type="inferred from homology"/>
<keyword evidence="4" id="KW-1185">Reference proteome</keyword>
<dbReference type="OrthoDB" id="9804759at2"/>
<evidence type="ECO:0000256" key="1">
    <source>
        <dbReference type="ARBA" id="ARBA00008918"/>
    </source>
</evidence>
<dbReference type="CDD" id="cd07813">
    <property type="entry name" value="COQ10p_like"/>
    <property type="match status" value="1"/>
</dbReference>
<dbReference type="Gene3D" id="3.30.530.20">
    <property type="match status" value="1"/>
</dbReference>
<dbReference type="GO" id="GO:0045333">
    <property type="term" value="P:cellular respiration"/>
    <property type="evidence" value="ECO:0007669"/>
    <property type="project" value="InterPro"/>
</dbReference>